<keyword evidence="8" id="KW-1185">Reference proteome</keyword>
<feature type="region of interest" description="Disordered" evidence="5">
    <location>
        <begin position="474"/>
        <end position="516"/>
    </location>
</feature>
<feature type="region of interest" description="Disordered" evidence="5">
    <location>
        <begin position="779"/>
        <end position="842"/>
    </location>
</feature>
<feature type="compositionally biased region" description="Basic residues" evidence="5">
    <location>
        <begin position="477"/>
        <end position="486"/>
    </location>
</feature>
<feature type="compositionally biased region" description="Pro residues" evidence="5">
    <location>
        <begin position="361"/>
        <end position="373"/>
    </location>
</feature>
<evidence type="ECO:0000256" key="3">
    <source>
        <dbReference type="ARBA" id="ARBA00022833"/>
    </source>
</evidence>
<evidence type="ECO:0000256" key="4">
    <source>
        <dbReference type="PROSITE-ProRule" id="PRU00146"/>
    </source>
</evidence>
<organism evidence="7 8">
    <name type="scientific">Triparma laevis f. longispina</name>
    <dbReference type="NCBI Taxonomy" id="1714387"/>
    <lineage>
        <taxon>Eukaryota</taxon>
        <taxon>Sar</taxon>
        <taxon>Stramenopiles</taxon>
        <taxon>Ochrophyta</taxon>
        <taxon>Bolidophyceae</taxon>
        <taxon>Parmales</taxon>
        <taxon>Triparmaceae</taxon>
        <taxon>Triparma</taxon>
    </lineage>
</organism>
<dbReference type="CDD" id="cd15545">
    <property type="entry name" value="PHD_BAZ2A_like"/>
    <property type="match status" value="1"/>
</dbReference>
<name>A0A9W7CCU1_9STRA</name>
<evidence type="ECO:0000313" key="8">
    <source>
        <dbReference type="Proteomes" id="UP001165122"/>
    </source>
</evidence>
<feature type="compositionally biased region" description="Low complexity" evidence="5">
    <location>
        <begin position="273"/>
        <end position="308"/>
    </location>
</feature>
<dbReference type="PROSITE" id="PS01359">
    <property type="entry name" value="ZF_PHD_1"/>
    <property type="match status" value="1"/>
</dbReference>
<feature type="compositionally biased region" description="Polar residues" evidence="5">
    <location>
        <begin position="809"/>
        <end position="842"/>
    </location>
</feature>
<feature type="region of interest" description="Disordered" evidence="5">
    <location>
        <begin position="90"/>
        <end position="168"/>
    </location>
</feature>
<reference evidence="8" key="1">
    <citation type="journal article" date="2023" name="Commun. Biol.">
        <title>Genome analysis of Parmales, the sister group of diatoms, reveals the evolutionary specialization of diatoms from phago-mixotrophs to photoautotrophs.</title>
        <authorList>
            <person name="Ban H."/>
            <person name="Sato S."/>
            <person name="Yoshikawa S."/>
            <person name="Yamada K."/>
            <person name="Nakamura Y."/>
            <person name="Ichinomiya M."/>
            <person name="Sato N."/>
            <person name="Blanc-Mathieu R."/>
            <person name="Endo H."/>
            <person name="Kuwata A."/>
            <person name="Ogata H."/>
        </authorList>
    </citation>
    <scope>NUCLEOTIDE SEQUENCE [LARGE SCALE GENOMIC DNA]</scope>
    <source>
        <strain evidence="8">NIES 3700</strain>
    </source>
</reference>
<gene>
    <name evidence="7" type="ORF">TrLO_g8248</name>
</gene>
<dbReference type="PANTHER" id="PTHR24102:SF28">
    <property type="entry name" value="PHD-TYPE DOMAIN-CONTAINING PROTEIN"/>
    <property type="match status" value="1"/>
</dbReference>
<keyword evidence="1" id="KW-0479">Metal-binding</keyword>
<feature type="compositionally biased region" description="Low complexity" evidence="5">
    <location>
        <begin position="723"/>
        <end position="736"/>
    </location>
</feature>
<dbReference type="OrthoDB" id="336088at2759"/>
<protein>
    <recommendedName>
        <fullName evidence="6">PHD-type domain-containing protein</fullName>
    </recommendedName>
</protein>
<keyword evidence="3" id="KW-0862">Zinc</keyword>
<dbReference type="Gene3D" id="3.30.40.10">
    <property type="entry name" value="Zinc/RING finger domain, C3HC4 (zinc finger)"/>
    <property type="match status" value="1"/>
</dbReference>
<dbReference type="InterPro" id="IPR019787">
    <property type="entry name" value="Znf_PHD-finger"/>
</dbReference>
<evidence type="ECO:0000256" key="1">
    <source>
        <dbReference type="ARBA" id="ARBA00022723"/>
    </source>
</evidence>
<feature type="region of interest" description="Disordered" evidence="5">
    <location>
        <begin position="1"/>
        <end position="23"/>
    </location>
</feature>
<dbReference type="InterPro" id="IPR013083">
    <property type="entry name" value="Znf_RING/FYVE/PHD"/>
</dbReference>
<evidence type="ECO:0000256" key="2">
    <source>
        <dbReference type="ARBA" id="ARBA00022771"/>
    </source>
</evidence>
<feature type="domain" description="PHD-type" evidence="6">
    <location>
        <begin position="170"/>
        <end position="217"/>
    </location>
</feature>
<sequence>MPRKGSSSPAKKDPKKPLVPLQPMSPFCEGLLKSLGGDPSRVVRYCSSSLATLSLYHSVPYPAPVDALQQKCSPRTRPFVSSIEQTLLTYHPSLPPYEPSSLSDYSDGDDFMSENESEEESEEEESEESEEEEEEEQEQEEEEEEEDDNDDDDDDNDEEADSEVSSIDHNDRCEACEEVGDLICCDTCNLVFHLGCIRPVQKVVPRGQWNCAYCMERGVGIGHVKKNRLKEVVRIAEKAVRLYETAKKTKGITSNYVPRKIPLSVTIGGGGRSSPPKKMSPPGKISPSSTKLSPSNSSPSQASKQRSPVHPQNPTKSPPPAASATLKHPPNTTNNKASLSVKRSPGRPPKNPAASPEVVSTPPPPPPPPPPPLAEDSRKLRPPVNPACDLCLDYKSIRVCTSCACQICHTKHSQSQILLCDHCDKEYHMVCLTPPLLNVPTGEWFCSNCKGEDVVSRSGRKVIKKFPMNNVDEVKATSKKRKKRGSGRSPKQKTIVLTEGGGASTRERLDSAAGQFDSDSVDLTADALMSGANATSPNLKSPGSNVDRSRKPGGRECLHLLRRSDGNPMGSSQITQIWDYASRGKGEQLRILKDAVDALHDGIVDFFAKPGKDEASPPAPLHPHAPAAAQPFNPPVILFSQIPAVAEPPKTWSNTAPAVSTLAAVAPAASLPPVLMKEEEQAAPIHRTRTTSVAGVGADSGGGVGYAAMATTNPSRKRKSHDGAAVPAAAGTFAPGGVLGSLSPESRRSLAGANQNQDQMELDNKSQYQALMAMGLMGSSTEGYQQQQQQQLPWPGTQAQGQRQGQGQREPSASPQPISQLQPHPNSGNPPSFLNPPQSDKK</sequence>
<keyword evidence="2 4" id="KW-0863">Zinc-finger</keyword>
<feature type="region of interest" description="Disordered" evidence="5">
    <location>
        <begin position="262"/>
        <end position="378"/>
    </location>
</feature>
<feature type="compositionally biased region" description="Acidic residues" evidence="5">
    <location>
        <begin position="106"/>
        <end position="162"/>
    </location>
</feature>
<dbReference type="InterPro" id="IPR001965">
    <property type="entry name" value="Znf_PHD"/>
</dbReference>
<dbReference type="SMART" id="SM00249">
    <property type="entry name" value="PHD"/>
    <property type="match status" value="2"/>
</dbReference>
<evidence type="ECO:0000256" key="5">
    <source>
        <dbReference type="SAM" id="MobiDB-lite"/>
    </source>
</evidence>
<dbReference type="GO" id="GO:0008270">
    <property type="term" value="F:zinc ion binding"/>
    <property type="evidence" value="ECO:0007669"/>
    <property type="project" value="UniProtKB-KW"/>
</dbReference>
<evidence type="ECO:0000313" key="7">
    <source>
        <dbReference type="EMBL" id="GMI07532.1"/>
    </source>
</evidence>
<dbReference type="Proteomes" id="UP001165122">
    <property type="component" value="Unassembled WGS sequence"/>
</dbReference>
<dbReference type="PROSITE" id="PS50016">
    <property type="entry name" value="ZF_PHD_2"/>
    <property type="match status" value="2"/>
</dbReference>
<feature type="domain" description="PHD-type" evidence="6">
    <location>
        <begin position="402"/>
        <end position="452"/>
    </location>
</feature>
<comment type="caution">
    <text evidence="7">The sequence shown here is derived from an EMBL/GenBank/DDBJ whole genome shotgun (WGS) entry which is preliminary data.</text>
</comment>
<feature type="compositionally biased region" description="Polar residues" evidence="5">
    <location>
        <begin position="532"/>
        <end position="546"/>
    </location>
</feature>
<dbReference type="InterPro" id="IPR019786">
    <property type="entry name" value="Zinc_finger_PHD-type_CS"/>
</dbReference>
<dbReference type="Pfam" id="PF00628">
    <property type="entry name" value="PHD"/>
    <property type="match status" value="2"/>
</dbReference>
<dbReference type="SUPFAM" id="SSF57903">
    <property type="entry name" value="FYVE/PHD zinc finger"/>
    <property type="match status" value="2"/>
</dbReference>
<dbReference type="Gene3D" id="2.30.30.1150">
    <property type="match status" value="1"/>
</dbReference>
<dbReference type="AlphaFoldDB" id="A0A9W7CCU1"/>
<accession>A0A9W7CCU1</accession>
<proteinExistence type="predicted"/>
<dbReference type="PANTHER" id="PTHR24102">
    <property type="entry name" value="PHD FINGER PROTEIN"/>
    <property type="match status" value="1"/>
</dbReference>
<feature type="compositionally biased region" description="Low complexity" evidence="5">
    <location>
        <begin position="785"/>
        <end position="808"/>
    </location>
</feature>
<evidence type="ECO:0000259" key="6">
    <source>
        <dbReference type="PROSITE" id="PS50016"/>
    </source>
</evidence>
<dbReference type="InterPro" id="IPR011011">
    <property type="entry name" value="Znf_FYVE_PHD"/>
</dbReference>
<feature type="region of interest" description="Disordered" evidence="5">
    <location>
        <begin position="712"/>
        <end position="761"/>
    </location>
</feature>
<feature type="region of interest" description="Disordered" evidence="5">
    <location>
        <begin position="532"/>
        <end position="553"/>
    </location>
</feature>
<dbReference type="EMBL" id="BRXW01000113">
    <property type="protein sequence ID" value="GMI07532.1"/>
    <property type="molecule type" value="Genomic_DNA"/>
</dbReference>
<feature type="compositionally biased region" description="Polar residues" evidence="5">
    <location>
        <begin position="752"/>
        <end position="761"/>
    </location>
</feature>